<evidence type="ECO:0000313" key="3">
    <source>
        <dbReference type="Proteomes" id="UP001457282"/>
    </source>
</evidence>
<proteinExistence type="predicted"/>
<gene>
    <name evidence="2" type="ORF">M0R45_025895</name>
</gene>
<keyword evidence="3" id="KW-1185">Reference proteome</keyword>
<dbReference type="AlphaFoldDB" id="A0AAW1WVD4"/>
<feature type="region of interest" description="Disordered" evidence="1">
    <location>
        <begin position="1"/>
        <end position="35"/>
    </location>
</feature>
<sequence>MNIAWQPVAGSDSSSAGQGSSGEEQAWGSSAALGRHGTVRQGGATWLGLGSSRRSGLVGLGEEARLGHGSRQNWVLRCGGGGMVPAAL</sequence>
<dbReference type="Proteomes" id="UP001457282">
    <property type="component" value="Unassembled WGS sequence"/>
</dbReference>
<reference evidence="2 3" key="1">
    <citation type="journal article" date="2023" name="G3 (Bethesda)">
        <title>A chromosome-length genome assembly and annotation of blackberry (Rubus argutus, cv. 'Hillquist').</title>
        <authorList>
            <person name="Bruna T."/>
            <person name="Aryal R."/>
            <person name="Dudchenko O."/>
            <person name="Sargent D.J."/>
            <person name="Mead D."/>
            <person name="Buti M."/>
            <person name="Cavallini A."/>
            <person name="Hytonen T."/>
            <person name="Andres J."/>
            <person name="Pham M."/>
            <person name="Weisz D."/>
            <person name="Mascagni F."/>
            <person name="Usai G."/>
            <person name="Natali L."/>
            <person name="Bassil N."/>
            <person name="Fernandez G.E."/>
            <person name="Lomsadze A."/>
            <person name="Armour M."/>
            <person name="Olukolu B."/>
            <person name="Poorten T."/>
            <person name="Britton C."/>
            <person name="Davik J."/>
            <person name="Ashrafi H."/>
            <person name="Aiden E.L."/>
            <person name="Borodovsky M."/>
            <person name="Worthington M."/>
        </authorList>
    </citation>
    <scope>NUCLEOTIDE SEQUENCE [LARGE SCALE GENOMIC DNA]</scope>
    <source>
        <strain evidence="2">PI 553951</strain>
    </source>
</reference>
<evidence type="ECO:0000256" key="1">
    <source>
        <dbReference type="SAM" id="MobiDB-lite"/>
    </source>
</evidence>
<comment type="caution">
    <text evidence="2">The sequence shown here is derived from an EMBL/GenBank/DDBJ whole genome shotgun (WGS) entry which is preliminary data.</text>
</comment>
<dbReference type="EMBL" id="JBEDUW010000005">
    <property type="protein sequence ID" value="KAK9928775.1"/>
    <property type="molecule type" value="Genomic_DNA"/>
</dbReference>
<accession>A0AAW1WVD4</accession>
<name>A0AAW1WVD4_RUBAR</name>
<evidence type="ECO:0000313" key="2">
    <source>
        <dbReference type="EMBL" id="KAK9928775.1"/>
    </source>
</evidence>
<protein>
    <submittedName>
        <fullName evidence="2">Uncharacterized protein</fullName>
    </submittedName>
</protein>
<organism evidence="2 3">
    <name type="scientific">Rubus argutus</name>
    <name type="common">Southern blackberry</name>
    <dbReference type="NCBI Taxonomy" id="59490"/>
    <lineage>
        <taxon>Eukaryota</taxon>
        <taxon>Viridiplantae</taxon>
        <taxon>Streptophyta</taxon>
        <taxon>Embryophyta</taxon>
        <taxon>Tracheophyta</taxon>
        <taxon>Spermatophyta</taxon>
        <taxon>Magnoliopsida</taxon>
        <taxon>eudicotyledons</taxon>
        <taxon>Gunneridae</taxon>
        <taxon>Pentapetalae</taxon>
        <taxon>rosids</taxon>
        <taxon>fabids</taxon>
        <taxon>Rosales</taxon>
        <taxon>Rosaceae</taxon>
        <taxon>Rosoideae</taxon>
        <taxon>Rosoideae incertae sedis</taxon>
        <taxon>Rubus</taxon>
    </lineage>
</organism>
<feature type="compositionally biased region" description="Low complexity" evidence="1">
    <location>
        <begin position="9"/>
        <end position="26"/>
    </location>
</feature>